<feature type="compositionally biased region" description="Polar residues" evidence="1">
    <location>
        <begin position="487"/>
        <end position="511"/>
    </location>
</feature>
<sequence length="559" mass="64374">MSDSMLSSISNLLPFGMDGTFFLFDDEYRSLPSIWVWMGLLLGGYLLSELVFVLWVYKVRLPELNKPKDHPIIRKFEDPNIRHKLFERMLRRQEVLCEALDIDKKPYFAEFIRNWFFHGGDREDYDAEEELACIKETGLPCKADIDSLIAWGFFQCKASDLTEEWQQRELAKMYAMIKETYNMEPGPKTKQRLIPVQMTVEDVDIRYRPLFVYLMNYICQIFMAGLLYWQGFSHYTTSTGLGYWYRPAPRPSEQQLQPLPFVFFHGIAPAGETFYVPMITGGLGAVEGLATDEKGNIDRPIFLFQNPAVAFNLTNHAPTEQETCDGVWEAVDKHLGPTAEVSLSGHSFGTCLETYILHSTQAHRVRQMIMIDPVAICLSDPDVITNFVYGRSHHRDTKLHDSVMEPGAASWVMNELFIEHFLRRQFAWYNGELFLEDIPDHCKLVVCLSDTDEICNAQKIKAHLDIYNGNTPNVPRCMKHLRKQDKSSIPTTTPLSSHPSNASSTGSLGESANRQKIDVIYWEGEGIDHGSCLFNPSTWRQIRRMMRKQELQIFKEKSL</sequence>
<keyword evidence="4" id="KW-1185">Reference proteome</keyword>
<dbReference type="PANTHER" id="PTHR37471:SF1">
    <property type="entry name" value="AB HYDROLASE-1 DOMAIN-CONTAINING PROTEIN"/>
    <property type="match status" value="1"/>
</dbReference>
<name>A0A9N8D710_9STRA</name>
<accession>A0A9N8D710</accession>
<protein>
    <recommendedName>
        <fullName evidence="5">AB hydrolase-1 domain-containing protein</fullName>
    </recommendedName>
</protein>
<keyword evidence="2" id="KW-0472">Membrane</keyword>
<feature type="transmembrane region" description="Helical" evidence="2">
    <location>
        <begin position="210"/>
        <end position="229"/>
    </location>
</feature>
<proteinExistence type="predicted"/>
<dbReference type="AlphaFoldDB" id="A0A9N8D710"/>
<evidence type="ECO:0000313" key="3">
    <source>
        <dbReference type="EMBL" id="CAB9496395.1"/>
    </source>
</evidence>
<feature type="region of interest" description="Disordered" evidence="1">
    <location>
        <begin position="482"/>
        <end position="511"/>
    </location>
</feature>
<evidence type="ECO:0000313" key="4">
    <source>
        <dbReference type="Proteomes" id="UP001153069"/>
    </source>
</evidence>
<dbReference type="EMBL" id="CAICTM010000004">
    <property type="protein sequence ID" value="CAB9496395.1"/>
    <property type="molecule type" value="Genomic_DNA"/>
</dbReference>
<gene>
    <name evidence="3" type="ORF">SEMRO_4_G003700.1</name>
</gene>
<feature type="transmembrane region" description="Helical" evidence="2">
    <location>
        <begin position="34"/>
        <end position="57"/>
    </location>
</feature>
<organism evidence="3 4">
    <name type="scientific">Seminavis robusta</name>
    <dbReference type="NCBI Taxonomy" id="568900"/>
    <lineage>
        <taxon>Eukaryota</taxon>
        <taxon>Sar</taxon>
        <taxon>Stramenopiles</taxon>
        <taxon>Ochrophyta</taxon>
        <taxon>Bacillariophyta</taxon>
        <taxon>Bacillariophyceae</taxon>
        <taxon>Bacillariophycidae</taxon>
        <taxon>Naviculales</taxon>
        <taxon>Naviculaceae</taxon>
        <taxon>Seminavis</taxon>
    </lineage>
</organism>
<keyword evidence="2" id="KW-0812">Transmembrane</keyword>
<dbReference type="SUPFAM" id="SSF53474">
    <property type="entry name" value="alpha/beta-Hydrolases"/>
    <property type="match status" value="1"/>
</dbReference>
<keyword evidence="2" id="KW-1133">Transmembrane helix</keyword>
<evidence type="ECO:0008006" key="5">
    <source>
        <dbReference type="Google" id="ProtNLM"/>
    </source>
</evidence>
<reference evidence="3" key="1">
    <citation type="submission" date="2020-06" db="EMBL/GenBank/DDBJ databases">
        <authorList>
            <consortium name="Plant Systems Biology data submission"/>
        </authorList>
    </citation>
    <scope>NUCLEOTIDE SEQUENCE</scope>
    <source>
        <strain evidence="3">D6</strain>
    </source>
</reference>
<comment type="caution">
    <text evidence="3">The sequence shown here is derived from an EMBL/GenBank/DDBJ whole genome shotgun (WGS) entry which is preliminary data.</text>
</comment>
<dbReference type="OrthoDB" id="6431331at2759"/>
<dbReference type="InterPro" id="IPR029058">
    <property type="entry name" value="AB_hydrolase_fold"/>
</dbReference>
<evidence type="ECO:0000256" key="1">
    <source>
        <dbReference type="SAM" id="MobiDB-lite"/>
    </source>
</evidence>
<dbReference type="PANTHER" id="PTHR37471">
    <property type="entry name" value="UNNAMED PRODUCT"/>
    <property type="match status" value="1"/>
</dbReference>
<evidence type="ECO:0000256" key="2">
    <source>
        <dbReference type="SAM" id="Phobius"/>
    </source>
</evidence>
<dbReference type="Proteomes" id="UP001153069">
    <property type="component" value="Unassembled WGS sequence"/>
</dbReference>